<organism evidence="5 6">
    <name type="scientific">Brachionus calyciflorus</name>
    <dbReference type="NCBI Taxonomy" id="104777"/>
    <lineage>
        <taxon>Eukaryota</taxon>
        <taxon>Metazoa</taxon>
        <taxon>Spiralia</taxon>
        <taxon>Gnathifera</taxon>
        <taxon>Rotifera</taxon>
        <taxon>Eurotatoria</taxon>
        <taxon>Monogononta</taxon>
        <taxon>Pseudotrocha</taxon>
        <taxon>Ploima</taxon>
        <taxon>Brachionidae</taxon>
        <taxon>Brachionus</taxon>
    </lineage>
</organism>
<protein>
    <recommendedName>
        <fullName evidence="4">C2H2-type domain-containing protein</fullName>
    </recommendedName>
</protein>
<comment type="caution">
    <text evidence="5">The sequence shown here is derived from an EMBL/GenBank/DDBJ whole genome shotgun (WGS) entry which is preliminary data.</text>
</comment>
<name>A0A814HRW2_9BILA</name>
<dbReference type="PROSITE" id="PS00028">
    <property type="entry name" value="ZINC_FINGER_C2H2_1"/>
    <property type="match status" value="2"/>
</dbReference>
<accession>A0A814HRW2</accession>
<feature type="coiled-coil region" evidence="2">
    <location>
        <begin position="425"/>
        <end position="484"/>
    </location>
</feature>
<feature type="domain" description="C2H2-type" evidence="4">
    <location>
        <begin position="170"/>
        <end position="198"/>
    </location>
</feature>
<gene>
    <name evidence="5" type="ORF">OXX778_LOCUS17063</name>
</gene>
<dbReference type="GO" id="GO:0008270">
    <property type="term" value="F:zinc ion binding"/>
    <property type="evidence" value="ECO:0007669"/>
    <property type="project" value="UniProtKB-KW"/>
</dbReference>
<dbReference type="AlphaFoldDB" id="A0A814HRW2"/>
<evidence type="ECO:0000256" key="2">
    <source>
        <dbReference type="SAM" id="Coils"/>
    </source>
</evidence>
<evidence type="ECO:0000259" key="4">
    <source>
        <dbReference type="PROSITE" id="PS50157"/>
    </source>
</evidence>
<feature type="coiled-coil region" evidence="2">
    <location>
        <begin position="236"/>
        <end position="359"/>
    </location>
</feature>
<keyword evidence="6" id="KW-1185">Reference proteome</keyword>
<evidence type="ECO:0000256" key="3">
    <source>
        <dbReference type="SAM" id="MobiDB-lite"/>
    </source>
</evidence>
<proteinExistence type="predicted"/>
<evidence type="ECO:0000256" key="1">
    <source>
        <dbReference type="PROSITE-ProRule" id="PRU00042"/>
    </source>
</evidence>
<dbReference type="OrthoDB" id="10644942at2759"/>
<sequence>MNKDLENQKKRRALSSSSSSESYDSRGVLNFIRSGLSEIVDAGAKKISATLQKSKIQKSFTNEQISDKQKTESSLKSEAIVSSLSVNNIQLYQVEDDTNEDDYDFEYDLNHNINNLHQSHDTLKWEKSFLEEIEEEQGCLISDEQEIKVVESKLLNENIPDEKILDNNLFECSECNMSFKTKKGLKSHKTRKHTLRKEKKMSILQTKDEVIEDFKFLIFHKNYFKRLLENSLIIHRQEMNDKNNELCESKKNYNQKDLENEKSKNEIKMLKSKIDEIKKSDKNELNQKIAEIYLDYSWELKEKEKIIKVKDEELKRAQTEQDSIRTLLAQEKVALEQNVKKLEVEIQTSNRTIQTLTSNLNKTIADKDEEVKRVQSERDTSKYEFENLKATYENMLKIKLDDLAQEQARIISQKDKQIIDIDVTKGLLAQEKVALEQNVKKLEVEIQTSNRTIQTLTSNLNKTIADKDEEVKRVQSERDECKLKLRNYSDISNDSTVQLNFYQNEILNLSAKYNQVFSEGQKIFNEMSTVKADKDKIQDELSLERIKCNELLKVQQNLINNNQTYFASELNFTKNVFDSQSSTLMDYETSKNVFETSKSCVSNSEIPFDLFNLSKEQISNLKNLIVLDNESEANRSRKCNICNIEYSEYKYMRNHQTYKHFSILRSYRKVYGSFFERYLEKF</sequence>
<keyword evidence="1" id="KW-0479">Metal-binding</keyword>
<keyword evidence="1" id="KW-0862">Zinc</keyword>
<keyword evidence="2" id="KW-0175">Coiled coil</keyword>
<dbReference type="EMBL" id="CAJNOC010004243">
    <property type="protein sequence ID" value="CAF1014551.1"/>
    <property type="molecule type" value="Genomic_DNA"/>
</dbReference>
<dbReference type="InterPro" id="IPR013087">
    <property type="entry name" value="Znf_C2H2_type"/>
</dbReference>
<dbReference type="Proteomes" id="UP000663879">
    <property type="component" value="Unassembled WGS sequence"/>
</dbReference>
<dbReference type="PROSITE" id="PS50157">
    <property type="entry name" value="ZINC_FINGER_C2H2_2"/>
    <property type="match status" value="1"/>
</dbReference>
<dbReference type="Gene3D" id="3.30.160.60">
    <property type="entry name" value="Classic Zinc Finger"/>
    <property type="match status" value="1"/>
</dbReference>
<evidence type="ECO:0000313" key="5">
    <source>
        <dbReference type="EMBL" id="CAF1014551.1"/>
    </source>
</evidence>
<keyword evidence="1" id="KW-0863">Zinc-finger</keyword>
<dbReference type="SMART" id="SM00355">
    <property type="entry name" value="ZnF_C2H2"/>
    <property type="match status" value="2"/>
</dbReference>
<reference evidence="5" key="1">
    <citation type="submission" date="2021-02" db="EMBL/GenBank/DDBJ databases">
        <authorList>
            <person name="Nowell W R."/>
        </authorList>
    </citation>
    <scope>NUCLEOTIDE SEQUENCE</scope>
    <source>
        <strain evidence="5">Ploen Becks lab</strain>
    </source>
</reference>
<evidence type="ECO:0000313" key="6">
    <source>
        <dbReference type="Proteomes" id="UP000663879"/>
    </source>
</evidence>
<feature type="region of interest" description="Disordered" evidence="3">
    <location>
        <begin position="1"/>
        <end position="23"/>
    </location>
</feature>